<dbReference type="VEuPathDB" id="FungiDB:AeMF1_018853"/>
<evidence type="ECO:0000313" key="3">
    <source>
        <dbReference type="Proteomes" id="UP000481153"/>
    </source>
</evidence>
<protein>
    <submittedName>
        <fullName evidence="2">Uncharacterized protein</fullName>
    </submittedName>
</protein>
<evidence type="ECO:0000313" key="2">
    <source>
        <dbReference type="EMBL" id="KAF0729645.1"/>
    </source>
</evidence>
<dbReference type="OrthoDB" id="62666at2759"/>
<sequence length="102" mass="11623">MCRRVDGAASLRPPPPELPRRRHTAAIRRLLERLEMAPTSAQKLDVLALKLERILHRSLPPDTSFLTPTELDLKLRELIKRILASRNCVFLQPNNYTCTVAA</sequence>
<keyword evidence="3" id="KW-1185">Reference proteome</keyword>
<dbReference type="Proteomes" id="UP000481153">
    <property type="component" value="Unassembled WGS sequence"/>
</dbReference>
<evidence type="ECO:0000256" key="1">
    <source>
        <dbReference type="SAM" id="MobiDB-lite"/>
    </source>
</evidence>
<name>A0A6G0WQI8_9STRA</name>
<feature type="region of interest" description="Disordered" evidence="1">
    <location>
        <begin position="1"/>
        <end position="20"/>
    </location>
</feature>
<dbReference type="AlphaFoldDB" id="A0A6G0WQI8"/>
<gene>
    <name evidence="2" type="ORF">Ae201684_012706</name>
</gene>
<reference evidence="2 3" key="1">
    <citation type="submission" date="2019-07" db="EMBL/GenBank/DDBJ databases">
        <title>Genomics analysis of Aphanomyces spp. identifies a new class of oomycete effector associated with host adaptation.</title>
        <authorList>
            <person name="Gaulin E."/>
        </authorList>
    </citation>
    <scope>NUCLEOTIDE SEQUENCE [LARGE SCALE GENOMIC DNA]</scope>
    <source>
        <strain evidence="2 3">ATCC 201684</strain>
    </source>
</reference>
<proteinExistence type="predicted"/>
<dbReference type="EMBL" id="VJMJ01000162">
    <property type="protein sequence ID" value="KAF0729645.1"/>
    <property type="molecule type" value="Genomic_DNA"/>
</dbReference>
<accession>A0A6G0WQI8</accession>
<organism evidence="2 3">
    <name type="scientific">Aphanomyces euteiches</name>
    <dbReference type="NCBI Taxonomy" id="100861"/>
    <lineage>
        <taxon>Eukaryota</taxon>
        <taxon>Sar</taxon>
        <taxon>Stramenopiles</taxon>
        <taxon>Oomycota</taxon>
        <taxon>Saprolegniomycetes</taxon>
        <taxon>Saprolegniales</taxon>
        <taxon>Verrucalvaceae</taxon>
        <taxon>Aphanomyces</taxon>
    </lineage>
</organism>
<comment type="caution">
    <text evidence="2">The sequence shown here is derived from an EMBL/GenBank/DDBJ whole genome shotgun (WGS) entry which is preliminary data.</text>
</comment>